<proteinExistence type="predicted"/>
<dbReference type="Proteomes" id="UP001314263">
    <property type="component" value="Unassembled WGS sequence"/>
</dbReference>
<evidence type="ECO:0000256" key="1">
    <source>
        <dbReference type="SAM" id="SignalP"/>
    </source>
</evidence>
<dbReference type="AlphaFoldDB" id="A0AAV1HUR4"/>
<keyword evidence="3" id="KW-1185">Reference proteome</keyword>
<name>A0AAV1HUR4_9CHLO</name>
<gene>
    <name evidence="2" type="ORF">CVIRNUC_001007</name>
</gene>
<feature type="signal peptide" evidence="1">
    <location>
        <begin position="1"/>
        <end position="24"/>
    </location>
</feature>
<reference evidence="2 3" key="1">
    <citation type="submission" date="2023-10" db="EMBL/GenBank/DDBJ databases">
        <authorList>
            <person name="Maclean D."/>
            <person name="Macfadyen A."/>
        </authorList>
    </citation>
    <scope>NUCLEOTIDE SEQUENCE [LARGE SCALE GENOMIC DNA]</scope>
</reference>
<feature type="chain" id="PRO_5043550253" description="Extracellular protein" evidence="1">
    <location>
        <begin position="25"/>
        <end position="522"/>
    </location>
</feature>
<evidence type="ECO:0000313" key="3">
    <source>
        <dbReference type="Proteomes" id="UP001314263"/>
    </source>
</evidence>
<accession>A0AAV1HUR4</accession>
<sequence>MKGFGLMLTATALVLLALAAQSHAQATVATTITYDNVTSTSGAFNPFITYGQQAQFQGAIVGNGTAVPGSCPFMWMNQTQTISALPQISQATTNQALQYGFEFEWNEPSILAAGTYSAVHGVFPGCTVNGVVFAPTDSRLSNTSQVPFDAFLSVSPAFTALTASFTPFTLANFTQSILVNLTNVNNTNQQPQGISYAVIVDSSGNTIGNFTLVATGINPNTVALSLPSTFNATALLQTGSYTETITYYPTSNFTQPSPLVIQFQITNVPVPAPPPPPLVFPPPPPPGITPPSPPAPPAPWGNNSFSTTITVQVFYNQVNGKIMQNACQSRTLYFVANVKPTYPGNSCPTDGIITFVDETGTVLAQGPATPCGTCQIGLTVSFSSQGGSFGIGYGSHSVTAAYSGSTTGWLPSKAVANYIVPSTCTQESMGQLLAGQKTMFDNALQSTVNAWMGAGASSTNGQTTVTYTPGGCTGDTCTTSQCQGSACGSVTGSLPSVTGGVPGSYYNGGCSDGGCATPNTIG</sequence>
<protein>
    <recommendedName>
        <fullName evidence="4">Extracellular protein</fullName>
    </recommendedName>
</protein>
<evidence type="ECO:0008006" key="4">
    <source>
        <dbReference type="Google" id="ProtNLM"/>
    </source>
</evidence>
<keyword evidence="1" id="KW-0732">Signal</keyword>
<comment type="caution">
    <text evidence="2">The sequence shown here is derived from an EMBL/GenBank/DDBJ whole genome shotgun (WGS) entry which is preliminary data.</text>
</comment>
<evidence type="ECO:0000313" key="2">
    <source>
        <dbReference type="EMBL" id="CAK0738191.1"/>
    </source>
</evidence>
<organism evidence="2 3">
    <name type="scientific">Coccomyxa viridis</name>
    <dbReference type="NCBI Taxonomy" id="1274662"/>
    <lineage>
        <taxon>Eukaryota</taxon>
        <taxon>Viridiplantae</taxon>
        <taxon>Chlorophyta</taxon>
        <taxon>core chlorophytes</taxon>
        <taxon>Trebouxiophyceae</taxon>
        <taxon>Trebouxiophyceae incertae sedis</taxon>
        <taxon>Coccomyxaceae</taxon>
        <taxon>Coccomyxa</taxon>
    </lineage>
</organism>
<dbReference type="EMBL" id="CAUYUE010000002">
    <property type="protein sequence ID" value="CAK0738191.1"/>
    <property type="molecule type" value="Genomic_DNA"/>
</dbReference>